<organism evidence="7 8">
    <name type="scientific">Cupriavidus laharis</name>
    <dbReference type="NCBI Taxonomy" id="151654"/>
    <lineage>
        <taxon>Bacteria</taxon>
        <taxon>Pseudomonadati</taxon>
        <taxon>Pseudomonadota</taxon>
        <taxon>Betaproteobacteria</taxon>
        <taxon>Burkholderiales</taxon>
        <taxon>Burkholderiaceae</taxon>
        <taxon>Cupriavidus</taxon>
    </lineage>
</organism>
<name>A0ABN7Y6U6_9BURK</name>
<feature type="transmembrane region" description="Helical" evidence="5">
    <location>
        <begin position="218"/>
        <end position="238"/>
    </location>
</feature>
<keyword evidence="4 5" id="KW-0472">Membrane</keyword>
<reference evidence="7 8" key="1">
    <citation type="submission" date="2021-08" db="EMBL/GenBank/DDBJ databases">
        <authorList>
            <person name="Peeters C."/>
        </authorList>
    </citation>
    <scope>NUCLEOTIDE SEQUENCE [LARGE SCALE GENOMIC DNA]</scope>
    <source>
        <strain evidence="7 8">LMG 23992</strain>
    </source>
</reference>
<dbReference type="Proteomes" id="UP000727654">
    <property type="component" value="Unassembled WGS sequence"/>
</dbReference>
<dbReference type="InterPro" id="IPR036259">
    <property type="entry name" value="MFS_trans_sf"/>
</dbReference>
<feature type="transmembrane region" description="Helical" evidence="5">
    <location>
        <begin position="387"/>
        <end position="406"/>
    </location>
</feature>
<dbReference type="SUPFAM" id="SSF103473">
    <property type="entry name" value="MFS general substrate transporter"/>
    <property type="match status" value="1"/>
</dbReference>
<evidence type="ECO:0000256" key="2">
    <source>
        <dbReference type="ARBA" id="ARBA00022692"/>
    </source>
</evidence>
<evidence type="ECO:0000256" key="5">
    <source>
        <dbReference type="SAM" id="Phobius"/>
    </source>
</evidence>
<keyword evidence="8" id="KW-1185">Reference proteome</keyword>
<dbReference type="PROSITE" id="PS50850">
    <property type="entry name" value="MFS"/>
    <property type="match status" value="1"/>
</dbReference>
<feature type="transmembrane region" description="Helical" evidence="5">
    <location>
        <begin position="317"/>
        <end position="336"/>
    </location>
</feature>
<evidence type="ECO:0000259" key="6">
    <source>
        <dbReference type="PROSITE" id="PS50850"/>
    </source>
</evidence>
<feature type="transmembrane region" description="Helical" evidence="5">
    <location>
        <begin position="357"/>
        <end position="375"/>
    </location>
</feature>
<evidence type="ECO:0000256" key="1">
    <source>
        <dbReference type="ARBA" id="ARBA00004141"/>
    </source>
</evidence>
<keyword evidence="2 5" id="KW-0812">Transmembrane</keyword>
<dbReference type="InterPro" id="IPR020846">
    <property type="entry name" value="MFS_dom"/>
</dbReference>
<accession>A0ABN7Y6U6</accession>
<proteinExistence type="predicted"/>
<protein>
    <submittedName>
        <fullName evidence="7">Sulfoacetate transporter SauU</fullName>
    </submittedName>
</protein>
<feature type="transmembrane region" description="Helical" evidence="5">
    <location>
        <begin position="49"/>
        <end position="71"/>
    </location>
</feature>
<feature type="transmembrane region" description="Helical" evidence="5">
    <location>
        <begin position="12"/>
        <end position="37"/>
    </location>
</feature>
<evidence type="ECO:0000256" key="3">
    <source>
        <dbReference type="ARBA" id="ARBA00022989"/>
    </source>
</evidence>
<feature type="transmembrane region" description="Helical" evidence="5">
    <location>
        <begin position="169"/>
        <end position="186"/>
    </location>
</feature>
<feature type="transmembrane region" description="Helical" evidence="5">
    <location>
        <begin position="258"/>
        <end position="280"/>
    </location>
</feature>
<dbReference type="InterPro" id="IPR050382">
    <property type="entry name" value="MFS_Na/Anion_cotransporter"/>
</dbReference>
<dbReference type="InterPro" id="IPR011701">
    <property type="entry name" value="MFS"/>
</dbReference>
<dbReference type="PANTHER" id="PTHR11662">
    <property type="entry name" value="SOLUTE CARRIER FAMILY 17"/>
    <property type="match status" value="1"/>
</dbReference>
<feature type="domain" description="Major facilitator superfamily (MFS) profile" evidence="6">
    <location>
        <begin position="13"/>
        <end position="410"/>
    </location>
</feature>
<feature type="transmembrane region" description="Helical" evidence="5">
    <location>
        <begin position="292"/>
        <end position="311"/>
    </location>
</feature>
<gene>
    <name evidence="7" type="primary">sauU_1</name>
    <name evidence="7" type="ORF">LMG23992_01397</name>
</gene>
<comment type="caution">
    <text evidence="7">The sequence shown here is derived from an EMBL/GenBank/DDBJ whole genome shotgun (WGS) entry which is preliminary data.</text>
</comment>
<dbReference type="PANTHER" id="PTHR11662:SF450">
    <property type="entry name" value="BLR1003 PROTEIN"/>
    <property type="match status" value="1"/>
</dbReference>
<evidence type="ECO:0000256" key="4">
    <source>
        <dbReference type="ARBA" id="ARBA00023136"/>
    </source>
</evidence>
<dbReference type="EMBL" id="CAJZAI010000002">
    <property type="protein sequence ID" value="CAG9169114.1"/>
    <property type="molecule type" value="Genomic_DNA"/>
</dbReference>
<feature type="transmembrane region" description="Helical" evidence="5">
    <location>
        <begin position="77"/>
        <end position="105"/>
    </location>
</feature>
<sequence>MKPAYEPARAWGMASMLFVFMAINAVDKITVGLLAVPIMESMHLTPAQFGVLASSFFWLFAVSGIVGGFIANRVPTTVMLLCMCAMWSVVQIPMMFSASLVMFIAARMLLGMAEGPAFPVAVHACYKWFPDHKRDLPVSLLSQGGVVGLLFAGMTIPLVSAYWGWRANFMVAAIAGIVWAILWRLFSKEGPLDRARTDDGRRAQDRVPYRKLITDPTLVCGFLMHFVAYWSLALSLTWLPPYLQSALGYPAVDAGRLYAAMIALAVPITIGTSWLARRLLALGMSSRAARGRLSGLTLMLAGTLLIVLWKVELAPAWRMVLIALALGLTPAVYSLVPAMIGEVVPASQRGAMLAMDNSLASLAGIVAPVITGYMIHGAGHAAGYEAAFGLSGVLLMGGGAIGAWLANPAKSAAALRARLPGAPFRMARITVTD</sequence>
<evidence type="ECO:0000313" key="7">
    <source>
        <dbReference type="EMBL" id="CAG9169114.1"/>
    </source>
</evidence>
<dbReference type="RefSeq" id="WP_224079036.1">
    <property type="nucleotide sequence ID" value="NZ_CAJZAI010000002.1"/>
</dbReference>
<dbReference type="Gene3D" id="1.20.1250.20">
    <property type="entry name" value="MFS general substrate transporter like domains"/>
    <property type="match status" value="1"/>
</dbReference>
<comment type="subcellular location">
    <subcellularLocation>
        <location evidence="1">Membrane</location>
        <topology evidence="1">Multi-pass membrane protein</topology>
    </subcellularLocation>
</comment>
<keyword evidence="3 5" id="KW-1133">Transmembrane helix</keyword>
<dbReference type="Pfam" id="PF07690">
    <property type="entry name" value="MFS_1"/>
    <property type="match status" value="1"/>
</dbReference>
<evidence type="ECO:0000313" key="8">
    <source>
        <dbReference type="Proteomes" id="UP000727654"/>
    </source>
</evidence>
<feature type="transmembrane region" description="Helical" evidence="5">
    <location>
        <begin position="140"/>
        <end position="163"/>
    </location>
</feature>